<dbReference type="PANTHER" id="PTHR43737">
    <property type="entry name" value="BLL7424 PROTEIN"/>
    <property type="match status" value="1"/>
</dbReference>
<organism evidence="1 2">
    <name type="scientific">Chiayiivirga flava</name>
    <dbReference type="NCBI Taxonomy" id="659595"/>
    <lineage>
        <taxon>Bacteria</taxon>
        <taxon>Pseudomonadati</taxon>
        <taxon>Pseudomonadota</taxon>
        <taxon>Gammaproteobacteria</taxon>
        <taxon>Lysobacterales</taxon>
        <taxon>Lysobacteraceae</taxon>
        <taxon>Chiayiivirga</taxon>
    </lineage>
</organism>
<reference evidence="1 2" key="1">
    <citation type="submission" date="2020-08" db="EMBL/GenBank/DDBJ databases">
        <title>Genomic Encyclopedia of Type Strains, Phase IV (KMG-IV): sequencing the most valuable type-strain genomes for metagenomic binning, comparative biology and taxonomic classification.</title>
        <authorList>
            <person name="Goeker M."/>
        </authorList>
    </citation>
    <scope>NUCLEOTIDE SEQUENCE [LARGE SCALE GENOMIC DNA]</scope>
    <source>
        <strain evidence="1 2">DSM 24163</strain>
    </source>
</reference>
<dbReference type="InterPro" id="IPR006311">
    <property type="entry name" value="TAT_signal"/>
</dbReference>
<comment type="caution">
    <text evidence="1">The sequence shown here is derived from an EMBL/GenBank/DDBJ whole genome shotgun (WGS) entry which is preliminary data.</text>
</comment>
<gene>
    <name evidence="1" type="ORF">HNQ52_000552</name>
</gene>
<dbReference type="AlphaFoldDB" id="A0A7W8FYE9"/>
<dbReference type="PROSITE" id="PS51318">
    <property type="entry name" value="TAT"/>
    <property type="match status" value="1"/>
</dbReference>
<evidence type="ECO:0000313" key="2">
    <source>
        <dbReference type="Proteomes" id="UP000521199"/>
    </source>
</evidence>
<protein>
    <submittedName>
        <fullName evidence="1">Uncharacterized protein (DUF1501 family)</fullName>
    </submittedName>
</protein>
<dbReference type="Pfam" id="PF07394">
    <property type="entry name" value="DUF1501"/>
    <property type="match status" value="1"/>
</dbReference>
<dbReference type="PANTHER" id="PTHR43737:SF1">
    <property type="entry name" value="DUF1501 DOMAIN-CONTAINING PROTEIN"/>
    <property type="match status" value="1"/>
</dbReference>
<proteinExistence type="predicted"/>
<name>A0A7W8FYE9_9GAMM</name>
<dbReference type="RefSeq" id="WP_183959555.1">
    <property type="nucleotide sequence ID" value="NZ_JACHHP010000001.1"/>
</dbReference>
<dbReference type="Proteomes" id="UP000521199">
    <property type="component" value="Unassembled WGS sequence"/>
</dbReference>
<accession>A0A7W8FYE9</accession>
<evidence type="ECO:0000313" key="1">
    <source>
        <dbReference type="EMBL" id="MBB5207036.1"/>
    </source>
</evidence>
<dbReference type="EMBL" id="JACHHP010000001">
    <property type="protein sequence ID" value="MBB5207036.1"/>
    <property type="molecule type" value="Genomic_DNA"/>
</dbReference>
<dbReference type="InterPro" id="IPR010869">
    <property type="entry name" value="DUF1501"/>
</dbReference>
<keyword evidence="2" id="KW-1185">Reference proteome</keyword>
<sequence length="505" mass="53752">MTSMRRRDFLRRSLCATAGSAAFGSLLGKLSLANAAMPRTLLAKGVDYRAMVCIYLYGGNDSFNMVVPRHAGGGAPPAGSPYGIYAGTRGSLAVPNAQLLALNPTVAPLGGGEFGLHPSMTGTQQMFNAGRAAIVANVGPLVRPVNKASYELPGTPLPPQLFSHSDQSVLWQTPRADSVTRTGWGGRLADIFASDNGNPALSMNISLDGENVFQAGVSVSPYFMSAGGVEDIDFIATETPGCEGEAWSNARRCSTFNAMMNREYAHPFERAYAQKVRSTMAATEQVATALLAIPVNDAVFRPFWDAFGLPWDPDNLAELPYLAAQLLMIARVIRVRAALGMTRQLFFAGIGGFDTHDAQLEQQPGLLRDLSQAVKAFYDVLDAPAFGLGNSVTTFTASEFGRTLTNNGDGTDHGWGGHHLVFGGGVDGGRIYGRMPDLRPPESNPDDAGWGQIIPTLSADQYAATLATWFGLSGADRSDIFPNLEFMEGPLLSIEGPDLGFMTPG</sequence>